<evidence type="ECO:0000313" key="1">
    <source>
        <dbReference type="EMBL" id="PJE77633.1"/>
    </source>
</evidence>
<dbReference type="AlphaFoldDB" id="A0A2H9T329"/>
<gene>
    <name evidence="1" type="ORF">CI610_03437</name>
</gene>
<sequence>MACHHSFAGVVQTGLNNTTEANFFRVTTLSVTAFEGSVTHHHLIAGGLSVDAMPDHRPKRNSLWQECPLLVGGFGVKGLALMVCE</sequence>
<reference evidence="1" key="1">
    <citation type="journal article" date="2017" name="Appl. Environ. Microbiol.">
        <title>Molecular characterization of an Endozoicomonas-like organism causing infection in king scallop Pecten maximus L.</title>
        <authorList>
            <person name="Cano I."/>
            <person name="van Aerle R."/>
            <person name="Ross S."/>
            <person name="Verner-Jeffreys D.W."/>
            <person name="Paley R.K."/>
            <person name="Rimmer G."/>
            <person name="Ryder D."/>
            <person name="Hooper P."/>
            <person name="Stone D."/>
            <person name="Feist S.W."/>
        </authorList>
    </citation>
    <scope>NUCLEOTIDE SEQUENCE</scope>
</reference>
<name>A0A2H9T329_9ZZZZ</name>
<organism evidence="1">
    <name type="scientific">invertebrate metagenome</name>
    <dbReference type="NCBI Taxonomy" id="1711999"/>
    <lineage>
        <taxon>unclassified sequences</taxon>
        <taxon>metagenomes</taxon>
        <taxon>organismal metagenomes</taxon>
    </lineage>
</organism>
<comment type="caution">
    <text evidence="1">The sequence shown here is derived from an EMBL/GenBank/DDBJ whole genome shotgun (WGS) entry which is preliminary data.</text>
</comment>
<dbReference type="EMBL" id="NSIT01000456">
    <property type="protein sequence ID" value="PJE77633.1"/>
    <property type="molecule type" value="Genomic_DNA"/>
</dbReference>
<accession>A0A2H9T329</accession>
<protein>
    <submittedName>
        <fullName evidence="1">Uncharacterized protein</fullName>
    </submittedName>
</protein>
<proteinExistence type="predicted"/>